<sequence>MSNERPESDEPTTETELQAALGQLFRAAQHNGVDVRGGWSVRQDGDGGPYLGVEVTEVVSENSGGTDRHLRE</sequence>
<dbReference type="AlphaFoldDB" id="A0ABD5PDQ5"/>
<proteinExistence type="predicted"/>
<evidence type="ECO:0000313" key="1">
    <source>
        <dbReference type="EMBL" id="MFC4359019.1"/>
    </source>
</evidence>
<comment type="caution">
    <text evidence="1">The sequence shown here is derived from an EMBL/GenBank/DDBJ whole genome shotgun (WGS) entry which is preliminary data.</text>
</comment>
<evidence type="ECO:0000313" key="2">
    <source>
        <dbReference type="Proteomes" id="UP001595921"/>
    </source>
</evidence>
<protein>
    <recommendedName>
        <fullName evidence="3">Amphi-Trp domain-containing protein</fullName>
    </recommendedName>
</protein>
<dbReference type="Proteomes" id="UP001595921">
    <property type="component" value="Unassembled WGS sequence"/>
</dbReference>
<evidence type="ECO:0008006" key="3">
    <source>
        <dbReference type="Google" id="ProtNLM"/>
    </source>
</evidence>
<organism evidence="1 2">
    <name type="scientific">Halobium salinum</name>
    <dbReference type="NCBI Taxonomy" id="1364940"/>
    <lineage>
        <taxon>Archaea</taxon>
        <taxon>Methanobacteriati</taxon>
        <taxon>Methanobacteriota</taxon>
        <taxon>Stenosarchaea group</taxon>
        <taxon>Halobacteria</taxon>
        <taxon>Halobacteriales</taxon>
        <taxon>Haloferacaceae</taxon>
        <taxon>Halobium</taxon>
    </lineage>
</organism>
<reference evidence="1 2" key="1">
    <citation type="journal article" date="2019" name="Int. J. Syst. Evol. Microbiol.">
        <title>The Global Catalogue of Microorganisms (GCM) 10K type strain sequencing project: providing services to taxonomists for standard genome sequencing and annotation.</title>
        <authorList>
            <consortium name="The Broad Institute Genomics Platform"/>
            <consortium name="The Broad Institute Genome Sequencing Center for Infectious Disease"/>
            <person name="Wu L."/>
            <person name="Ma J."/>
        </authorList>
    </citation>
    <scope>NUCLEOTIDE SEQUENCE [LARGE SCALE GENOMIC DNA]</scope>
    <source>
        <strain evidence="1 2">CGMCC 1.12553</strain>
    </source>
</reference>
<name>A0ABD5PDQ5_9EURY</name>
<accession>A0ABD5PDQ5</accession>
<gene>
    <name evidence="1" type="ORF">ACFO0N_13805</name>
</gene>
<dbReference type="EMBL" id="JBHSDS010000007">
    <property type="protein sequence ID" value="MFC4359019.1"/>
    <property type="molecule type" value="Genomic_DNA"/>
</dbReference>
<keyword evidence="2" id="KW-1185">Reference proteome</keyword>
<dbReference type="RefSeq" id="WP_267620047.1">
    <property type="nucleotide sequence ID" value="NZ_JAODIW010000004.1"/>
</dbReference>